<dbReference type="PANTHER" id="PTHR21716">
    <property type="entry name" value="TRANSMEMBRANE PROTEIN"/>
    <property type="match status" value="1"/>
</dbReference>
<keyword evidence="4 7" id="KW-1133">Transmembrane helix</keyword>
<dbReference type="PANTHER" id="PTHR21716:SF4">
    <property type="entry name" value="TRANSMEMBRANE PROTEIN 245"/>
    <property type="match status" value="1"/>
</dbReference>
<feature type="transmembrane region" description="Helical" evidence="7">
    <location>
        <begin position="162"/>
        <end position="186"/>
    </location>
</feature>
<feature type="compositionally biased region" description="Basic and acidic residues" evidence="6">
    <location>
        <begin position="284"/>
        <end position="306"/>
    </location>
</feature>
<evidence type="ECO:0000256" key="4">
    <source>
        <dbReference type="ARBA" id="ARBA00022989"/>
    </source>
</evidence>
<evidence type="ECO:0000256" key="7">
    <source>
        <dbReference type="SAM" id="Phobius"/>
    </source>
</evidence>
<feature type="region of interest" description="Disordered" evidence="6">
    <location>
        <begin position="271"/>
        <end position="361"/>
    </location>
</feature>
<evidence type="ECO:0000256" key="3">
    <source>
        <dbReference type="ARBA" id="ARBA00022692"/>
    </source>
</evidence>
<evidence type="ECO:0000256" key="1">
    <source>
        <dbReference type="ARBA" id="ARBA00004141"/>
    </source>
</evidence>
<protein>
    <submittedName>
        <fullName evidence="8">Uncharacterized protein</fullName>
    </submittedName>
</protein>
<feature type="transmembrane region" description="Helical" evidence="7">
    <location>
        <begin position="216"/>
        <end position="234"/>
    </location>
</feature>
<comment type="similarity">
    <text evidence="2">Belongs to the autoinducer-2 exporter (AI-2E) (TC 2.A.86) family.</text>
</comment>
<evidence type="ECO:0000313" key="9">
    <source>
        <dbReference type="Proteomes" id="UP001217089"/>
    </source>
</evidence>
<comment type="caution">
    <text evidence="8">The sequence shown here is derived from an EMBL/GenBank/DDBJ whole genome shotgun (WGS) entry which is preliminary data.</text>
</comment>
<organism evidence="8 9">
    <name type="scientific">Tegillarca granosa</name>
    <name type="common">Malaysian cockle</name>
    <name type="synonym">Anadara granosa</name>
    <dbReference type="NCBI Taxonomy" id="220873"/>
    <lineage>
        <taxon>Eukaryota</taxon>
        <taxon>Metazoa</taxon>
        <taxon>Spiralia</taxon>
        <taxon>Lophotrochozoa</taxon>
        <taxon>Mollusca</taxon>
        <taxon>Bivalvia</taxon>
        <taxon>Autobranchia</taxon>
        <taxon>Pteriomorphia</taxon>
        <taxon>Arcoida</taxon>
        <taxon>Arcoidea</taxon>
        <taxon>Arcidae</taxon>
        <taxon>Tegillarca</taxon>
    </lineage>
</organism>
<evidence type="ECO:0000256" key="6">
    <source>
        <dbReference type="SAM" id="MobiDB-lite"/>
    </source>
</evidence>
<dbReference type="Proteomes" id="UP001217089">
    <property type="component" value="Unassembled WGS sequence"/>
</dbReference>
<accession>A0ABQ9EPL6</accession>
<feature type="transmembrane region" description="Helical" evidence="7">
    <location>
        <begin position="30"/>
        <end position="51"/>
    </location>
</feature>
<feature type="transmembrane region" description="Helical" evidence="7">
    <location>
        <begin position="125"/>
        <end position="142"/>
    </location>
</feature>
<feature type="transmembrane region" description="Helical" evidence="7">
    <location>
        <begin position="388"/>
        <end position="406"/>
    </location>
</feature>
<evidence type="ECO:0000256" key="5">
    <source>
        <dbReference type="ARBA" id="ARBA00023136"/>
    </source>
</evidence>
<feature type="transmembrane region" description="Helical" evidence="7">
    <location>
        <begin position="57"/>
        <end position="74"/>
    </location>
</feature>
<evidence type="ECO:0000256" key="2">
    <source>
        <dbReference type="ARBA" id="ARBA00009773"/>
    </source>
</evidence>
<keyword evidence="5 7" id="KW-0472">Membrane</keyword>
<name>A0ABQ9EPL6_TEGGR</name>
<gene>
    <name evidence="8" type="ORF">KUTeg_015262</name>
</gene>
<feature type="transmembrane region" description="Helical" evidence="7">
    <location>
        <begin position="193"/>
        <end position="210"/>
    </location>
</feature>
<sequence>MATTAKDFRSPFNNVLSSLPQGHDKAFKQALYTTAANLFVLFAFAAAIALYFILEAFLRPLLWAVLCGTFLYPFKRSLTNSLRTWLIGLQKSGTPFIIGVITIPVHTVDKTYETISFEFTKHVKLIFSAICGILCLYFLWHFGPVKLIFSGLQSSFMFVYELLGYFTSFWLWTIVIGYILAVAFLWTPDLKKYLLYLSFPVWILIILHIATVAGFLRVPLLIFLVVVVTIGFIAEVKEAGKQKELQGKTDSPSAVETAWMILTGAPESIKEETDAAEAEGVPGEQKEESTKTETSDAEKIKEREIQKPTSLPVRKLTTPSKPPTSEGKTTSTSAAEAIKKAETEEKSKLTPLQTQSKTSSDKTKVARSLSDQCFIGLFWALVLSRLWLHIWIIQLLLPIGFLLWLVKFLGYRIGSLGDRFHSVKDKVWSWLYSRRDVFAPRWIRGLIKMISRGDSKVQQESMHLVKMTSNLLNNTLHPEMSQ</sequence>
<evidence type="ECO:0000313" key="8">
    <source>
        <dbReference type="EMBL" id="KAJ8307178.1"/>
    </source>
</evidence>
<keyword evidence="9" id="KW-1185">Reference proteome</keyword>
<dbReference type="InterPro" id="IPR002549">
    <property type="entry name" value="AI-2E-like"/>
</dbReference>
<keyword evidence="3 7" id="KW-0812">Transmembrane</keyword>
<comment type="subcellular location">
    <subcellularLocation>
        <location evidence="1">Membrane</location>
        <topology evidence="1">Multi-pass membrane protein</topology>
    </subcellularLocation>
</comment>
<dbReference type="EMBL" id="JARBDR010000793">
    <property type="protein sequence ID" value="KAJ8307178.1"/>
    <property type="molecule type" value="Genomic_DNA"/>
</dbReference>
<reference evidence="8 9" key="1">
    <citation type="submission" date="2022-12" db="EMBL/GenBank/DDBJ databases">
        <title>Chromosome-level genome of Tegillarca granosa.</title>
        <authorList>
            <person name="Kim J."/>
        </authorList>
    </citation>
    <scope>NUCLEOTIDE SEQUENCE [LARGE SCALE GENOMIC DNA]</scope>
    <source>
        <strain evidence="8">Teg-2019</strain>
        <tissue evidence="8">Adductor muscle</tissue>
    </source>
</reference>
<feature type="compositionally biased region" description="Basic and acidic residues" evidence="6">
    <location>
        <begin position="337"/>
        <end position="348"/>
    </location>
</feature>
<proteinExistence type="inferred from homology"/>